<accession>A0A4R5WP56</accession>
<organism evidence="1 2">
    <name type="scientific">Mycolicibacterium mucogenicum</name>
    <name type="common">Mycobacterium mucogenicum</name>
    <dbReference type="NCBI Taxonomy" id="56689"/>
    <lineage>
        <taxon>Bacteria</taxon>
        <taxon>Bacillati</taxon>
        <taxon>Actinomycetota</taxon>
        <taxon>Actinomycetes</taxon>
        <taxon>Mycobacteriales</taxon>
        <taxon>Mycobacteriaceae</taxon>
        <taxon>Mycolicibacterium</taxon>
    </lineage>
</organism>
<evidence type="ECO:0000313" key="1">
    <source>
        <dbReference type="EMBL" id="TDK93201.1"/>
    </source>
</evidence>
<comment type="caution">
    <text evidence="1">The sequence shown here is derived from an EMBL/GenBank/DDBJ whole genome shotgun (WGS) entry which is preliminary data.</text>
</comment>
<evidence type="ECO:0000313" key="2">
    <source>
        <dbReference type="Proteomes" id="UP000294929"/>
    </source>
</evidence>
<gene>
    <name evidence="1" type="ORF">EUA03_03865</name>
</gene>
<reference evidence="1 2" key="1">
    <citation type="submission" date="2019-01" db="EMBL/GenBank/DDBJ databases">
        <title>High-quality-draft genome sequences of five non-tuberculosis mycobacteriaceae isolated from a nosocomial environment.</title>
        <authorList>
            <person name="Tiago I."/>
            <person name="Alarico S."/>
            <person name="Pereira S.G."/>
            <person name="Coelho C."/>
            <person name="Maranha A."/>
            <person name="Empadinhas N."/>
        </authorList>
    </citation>
    <scope>NUCLEOTIDE SEQUENCE [LARGE SCALE GENOMIC DNA]</scope>
    <source>
        <strain evidence="1 2">24AIII</strain>
    </source>
</reference>
<dbReference type="AlphaFoldDB" id="A0A4R5WP56"/>
<dbReference type="RefSeq" id="WP_133425667.1">
    <property type="nucleotide sequence ID" value="NZ_SDLO01000002.1"/>
</dbReference>
<protein>
    <submittedName>
        <fullName evidence="1">Uncharacterized protein</fullName>
    </submittedName>
</protein>
<proteinExistence type="predicted"/>
<sequence length="156" mass="17446">MSKSTIFQLSDLARKRAEFFRTAREEGAAHVRDADGTPFVMLREQRVESLESLATWSGRLLRLQELLARGSAPSIVDLGELAWLRAFDMDDLHAFADELSQVLIASLSDESTGVLDEMIHAWQVTARQLEDPLRRAVLLGDHSPADYVEAPRPDGE</sequence>
<name>A0A4R5WP56_MYCMU</name>
<dbReference type="EMBL" id="SDLO01000002">
    <property type="protein sequence ID" value="TDK93201.1"/>
    <property type="molecule type" value="Genomic_DNA"/>
</dbReference>
<dbReference type="Proteomes" id="UP000294929">
    <property type="component" value="Unassembled WGS sequence"/>
</dbReference>